<evidence type="ECO:0000313" key="1">
    <source>
        <dbReference type="EMBL" id="GAI08453.1"/>
    </source>
</evidence>
<dbReference type="AlphaFoldDB" id="X1KP73"/>
<proteinExistence type="predicted"/>
<comment type="caution">
    <text evidence="1">The sequence shown here is derived from an EMBL/GenBank/DDBJ whole genome shotgun (WGS) entry which is preliminary data.</text>
</comment>
<protein>
    <submittedName>
        <fullName evidence="1">Uncharacterized protein</fullName>
    </submittedName>
</protein>
<gene>
    <name evidence="1" type="ORF">S06H3_10513</name>
</gene>
<sequence>MSDDIKQGIADNVALPGTMEDKRHWQLRVSSQIIAYLKTQMKRTVIGEERSVPNKTEIYFLFRDELE</sequence>
<reference evidence="1" key="1">
    <citation type="journal article" date="2014" name="Front. Microbiol.">
        <title>High frequency of phylogenetically diverse reductive dehalogenase-homologous genes in deep subseafloor sedimentary metagenomes.</title>
        <authorList>
            <person name="Kawai M."/>
            <person name="Futagami T."/>
            <person name="Toyoda A."/>
            <person name="Takaki Y."/>
            <person name="Nishi S."/>
            <person name="Hori S."/>
            <person name="Arai W."/>
            <person name="Tsubouchi T."/>
            <person name="Morono Y."/>
            <person name="Uchiyama I."/>
            <person name="Ito T."/>
            <person name="Fujiyama A."/>
            <person name="Inagaki F."/>
            <person name="Takami H."/>
        </authorList>
    </citation>
    <scope>NUCLEOTIDE SEQUENCE</scope>
    <source>
        <strain evidence="1">Expedition CK06-06</strain>
    </source>
</reference>
<dbReference type="EMBL" id="BARV01004880">
    <property type="protein sequence ID" value="GAI08453.1"/>
    <property type="molecule type" value="Genomic_DNA"/>
</dbReference>
<organism evidence="1">
    <name type="scientific">marine sediment metagenome</name>
    <dbReference type="NCBI Taxonomy" id="412755"/>
    <lineage>
        <taxon>unclassified sequences</taxon>
        <taxon>metagenomes</taxon>
        <taxon>ecological metagenomes</taxon>
    </lineage>
</organism>
<name>X1KP73_9ZZZZ</name>
<accession>X1KP73</accession>